<feature type="signal peptide" evidence="1">
    <location>
        <begin position="1"/>
        <end position="16"/>
    </location>
</feature>
<evidence type="ECO:0000313" key="3">
    <source>
        <dbReference type="Proteomes" id="UP000192639"/>
    </source>
</evidence>
<dbReference type="VEuPathDB" id="MicrosporidiaDB:ECANGB1_2645"/>
<reference evidence="2 3" key="1">
    <citation type="journal article" date="2017" name="Environ. Microbiol.">
        <title>Decay of the glycolytic pathway and adaptation to intranuclear parasitism within Enterocytozoonidae microsporidia.</title>
        <authorList>
            <person name="Wiredu Boakye D."/>
            <person name="Jaroenlak P."/>
            <person name="Prachumwat A."/>
            <person name="Williams T.A."/>
            <person name="Bateman K.S."/>
            <person name="Itsathitphaisarn O."/>
            <person name="Sritunyalucksana K."/>
            <person name="Paszkiewicz K.H."/>
            <person name="Moore K.A."/>
            <person name="Stentiford G.D."/>
            <person name="Williams B.A."/>
        </authorList>
    </citation>
    <scope>NUCLEOTIDE SEQUENCE [LARGE SCALE GENOMIC DNA]</scope>
    <source>
        <strain evidence="2 3">GB1</strain>
    </source>
</reference>
<dbReference type="Proteomes" id="UP000192639">
    <property type="component" value="Unassembled WGS sequence"/>
</dbReference>
<comment type="caution">
    <text evidence="2">The sequence shown here is derived from an EMBL/GenBank/DDBJ whole genome shotgun (WGS) entry which is preliminary data.</text>
</comment>
<dbReference type="EMBL" id="LWDP01000015">
    <property type="protein sequence ID" value="ORD94599.1"/>
    <property type="molecule type" value="Genomic_DNA"/>
</dbReference>
<accession>A0A1Y1S7Z7</accession>
<evidence type="ECO:0000256" key="1">
    <source>
        <dbReference type="SAM" id="SignalP"/>
    </source>
</evidence>
<organism evidence="2 3">
    <name type="scientific">Enterospora canceri</name>
    <dbReference type="NCBI Taxonomy" id="1081671"/>
    <lineage>
        <taxon>Eukaryota</taxon>
        <taxon>Fungi</taxon>
        <taxon>Fungi incertae sedis</taxon>
        <taxon>Microsporidia</taxon>
        <taxon>Enterocytozoonidae</taxon>
        <taxon>Enterospora</taxon>
    </lineage>
</organism>
<sequence>MILYALELIAAATSLPESPPVPEKQGKVTIEKLDLDNLYTFDNQKIAIQIDYIRKTGGSGKVNNVEFELEKEFDGDFEVDSGDPETNKLVKEAVRRQFNM</sequence>
<evidence type="ECO:0000313" key="2">
    <source>
        <dbReference type="EMBL" id="ORD94599.1"/>
    </source>
</evidence>
<proteinExistence type="predicted"/>
<keyword evidence="3" id="KW-1185">Reference proteome</keyword>
<protein>
    <submittedName>
        <fullName evidence="2">Uncharacterized protein</fullName>
    </submittedName>
</protein>
<gene>
    <name evidence="2" type="ORF">ECANGB1_2645</name>
</gene>
<feature type="chain" id="PRO_5013254255" evidence="1">
    <location>
        <begin position="17"/>
        <end position="100"/>
    </location>
</feature>
<keyword evidence="1" id="KW-0732">Signal</keyword>
<name>A0A1Y1S7Z7_9MICR</name>
<dbReference type="AlphaFoldDB" id="A0A1Y1S7Z7"/>